<name>A0A0D7W594_9FLAO</name>
<keyword evidence="3" id="KW-1185">Reference proteome</keyword>
<dbReference type="EMBL" id="JTDV01000001">
    <property type="protein sequence ID" value="KJD34286.1"/>
    <property type="molecule type" value="Genomic_DNA"/>
</dbReference>
<keyword evidence="1" id="KW-0812">Transmembrane</keyword>
<organism evidence="2 3">
    <name type="scientific">Neotamlana nanhaiensis</name>
    <dbReference type="NCBI Taxonomy" id="1382798"/>
    <lineage>
        <taxon>Bacteria</taxon>
        <taxon>Pseudomonadati</taxon>
        <taxon>Bacteroidota</taxon>
        <taxon>Flavobacteriia</taxon>
        <taxon>Flavobacteriales</taxon>
        <taxon>Flavobacteriaceae</taxon>
        <taxon>Neotamlana</taxon>
    </lineage>
</organism>
<sequence>MKKTSRRHGNGFGYVGFGNSANVFNQSSRKAFSSLKEKLNNETHLHFELDFLHKKLTKEEKERIKNNIRASEKRKNIKALILGGILLIIFLLLLKLLITNIMHKI</sequence>
<feature type="transmembrane region" description="Helical" evidence="1">
    <location>
        <begin position="79"/>
        <end position="98"/>
    </location>
</feature>
<comment type="caution">
    <text evidence="2">The sequence shown here is derived from an EMBL/GenBank/DDBJ whole genome shotgun (WGS) entry which is preliminary data.</text>
</comment>
<dbReference type="AlphaFoldDB" id="A0A0D7W594"/>
<dbReference type="STRING" id="1382798.PK35_00200"/>
<reference evidence="2 3" key="1">
    <citation type="journal article" date="2015" name="Antonie Van Leeuwenhoek">
        <title>Tamlana nanhaiensis sp. nov., isolated from surface seawater collected from the South China Sea.</title>
        <authorList>
            <person name="Liu X."/>
            <person name="Lai Q."/>
            <person name="Du Y."/>
            <person name="Li G."/>
            <person name="Sun F."/>
            <person name="Shao Z."/>
        </authorList>
    </citation>
    <scope>NUCLEOTIDE SEQUENCE [LARGE SCALE GENOMIC DNA]</scope>
    <source>
        <strain evidence="2 3">FHC16</strain>
    </source>
</reference>
<evidence type="ECO:0000256" key="1">
    <source>
        <dbReference type="SAM" id="Phobius"/>
    </source>
</evidence>
<keyword evidence="1" id="KW-1133">Transmembrane helix</keyword>
<protein>
    <submittedName>
        <fullName evidence="2">Uncharacterized protein</fullName>
    </submittedName>
</protein>
<dbReference type="Proteomes" id="UP000032361">
    <property type="component" value="Unassembled WGS sequence"/>
</dbReference>
<dbReference type="OrthoDB" id="1453627at2"/>
<accession>A0A0D7W594</accession>
<evidence type="ECO:0000313" key="3">
    <source>
        <dbReference type="Proteomes" id="UP000032361"/>
    </source>
</evidence>
<proteinExistence type="predicted"/>
<evidence type="ECO:0000313" key="2">
    <source>
        <dbReference type="EMBL" id="KJD34286.1"/>
    </source>
</evidence>
<dbReference type="PATRIC" id="fig|1382798.3.peg.41"/>
<gene>
    <name evidence="2" type="ORF">PK35_00200</name>
</gene>
<dbReference type="RefSeq" id="WP_044624667.1">
    <property type="nucleotide sequence ID" value="NZ_JTDV01000001.1"/>
</dbReference>
<keyword evidence="1" id="KW-0472">Membrane</keyword>